<comment type="caution">
    <text evidence="1">The sequence shown here is derived from an EMBL/GenBank/DDBJ whole genome shotgun (WGS) entry which is preliminary data.</text>
</comment>
<gene>
    <name evidence="1" type="ORF">KDAU_65550</name>
</gene>
<proteinExistence type="predicted"/>
<organism evidence="1 2">
    <name type="scientific">Dictyobacter aurantiacus</name>
    <dbReference type="NCBI Taxonomy" id="1936993"/>
    <lineage>
        <taxon>Bacteria</taxon>
        <taxon>Bacillati</taxon>
        <taxon>Chloroflexota</taxon>
        <taxon>Ktedonobacteria</taxon>
        <taxon>Ktedonobacterales</taxon>
        <taxon>Dictyobacteraceae</taxon>
        <taxon>Dictyobacter</taxon>
    </lineage>
</organism>
<dbReference type="AlphaFoldDB" id="A0A401ZR35"/>
<name>A0A401ZR35_9CHLR</name>
<keyword evidence="2" id="KW-1185">Reference proteome</keyword>
<reference evidence="2" key="1">
    <citation type="submission" date="2018-12" db="EMBL/GenBank/DDBJ databases">
        <title>Tengunoibacter tsumagoiensis gen. nov., sp. nov., Dictyobacter kobayashii sp. nov., D. alpinus sp. nov., and D. joshuensis sp. nov. and description of Dictyobacteraceae fam. nov. within the order Ktedonobacterales isolated from Tengu-no-mugimeshi.</title>
        <authorList>
            <person name="Wang C.M."/>
            <person name="Zheng Y."/>
            <person name="Sakai Y."/>
            <person name="Toyoda A."/>
            <person name="Minakuchi Y."/>
            <person name="Abe K."/>
            <person name="Yokota A."/>
            <person name="Yabe S."/>
        </authorList>
    </citation>
    <scope>NUCLEOTIDE SEQUENCE [LARGE SCALE GENOMIC DNA]</scope>
    <source>
        <strain evidence="2">S-27</strain>
    </source>
</reference>
<dbReference type="EMBL" id="BIFQ01000002">
    <property type="protein sequence ID" value="GCE09226.1"/>
    <property type="molecule type" value="Genomic_DNA"/>
</dbReference>
<dbReference type="Proteomes" id="UP000287224">
    <property type="component" value="Unassembled WGS sequence"/>
</dbReference>
<evidence type="ECO:0000313" key="1">
    <source>
        <dbReference type="EMBL" id="GCE09226.1"/>
    </source>
</evidence>
<evidence type="ECO:0000313" key="2">
    <source>
        <dbReference type="Proteomes" id="UP000287224"/>
    </source>
</evidence>
<protein>
    <submittedName>
        <fullName evidence="1">Uncharacterized protein</fullName>
    </submittedName>
</protein>
<accession>A0A401ZR35</accession>
<sequence length="62" mass="7336">MLAEVDAYLEEHPFEHSKPVHRKKRKSAVQQPAYVAPVVDPAVFNLAPYIRERKRHVNMERR</sequence>